<evidence type="ECO:0000313" key="1">
    <source>
        <dbReference type="EMBL" id="GLF92959.1"/>
    </source>
</evidence>
<protein>
    <submittedName>
        <fullName evidence="1">Uncharacterized protein</fullName>
    </submittedName>
</protein>
<reference evidence="1 2" key="1">
    <citation type="submission" date="2022-10" db="EMBL/GenBank/DDBJ databases">
        <title>Draft genome sequence of Streptomyces sp. YSPA8.</title>
        <authorList>
            <person name="Moriuchi R."/>
            <person name="Dohra H."/>
            <person name="Yamamura H."/>
            <person name="Kodani S."/>
        </authorList>
    </citation>
    <scope>NUCLEOTIDE SEQUENCE [LARGE SCALE GENOMIC DNA]</scope>
    <source>
        <strain evidence="1 2">YSPA8</strain>
    </source>
</reference>
<comment type="caution">
    <text evidence="1">The sequence shown here is derived from an EMBL/GenBank/DDBJ whole genome shotgun (WGS) entry which is preliminary data.</text>
</comment>
<proteinExistence type="predicted"/>
<dbReference type="EMBL" id="BSBI01000001">
    <property type="protein sequence ID" value="GLF92959.1"/>
    <property type="molecule type" value="Genomic_DNA"/>
</dbReference>
<sequence length="35" mass="3666">MRGIDTIQSPSATALRVYADDKGELLQAGPAEPGH</sequence>
<organism evidence="1 2">
    <name type="scientific">Streptomyces yaizuensis</name>
    <dbReference type="NCBI Taxonomy" id="2989713"/>
    <lineage>
        <taxon>Bacteria</taxon>
        <taxon>Bacillati</taxon>
        <taxon>Actinomycetota</taxon>
        <taxon>Actinomycetes</taxon>
        <taxon>Kitasatosporales</taxon>
        <taxon>Streptomycetaceae</taxon>
        <taxon>Streptomyces</taxon>
    </lineage>
</organism>
<dbReference type="Proteomes" id="UP001291653">
    <property type="component" value="Unassembled WGS sequence"/>
</dbReference>
<name>A0ABQ5NRH5_9ACTN</name>
<gene>
    <name evidence="1" type="ORF">SYYSPA8_01700</name>
</gene>
<evidence type="ECO:0000313" key="2">
    <source>
        <dbReference type="Proteomes" id="UP001291653"/>
    </source>
</evidence>
<accession>A0ABQ5NRH5</accession>
<keyword evidence="2" id="KW-1185">Reference proteome</keyword>